<proteinExistence type="predicted"/>
<accession>A0A0T9DP49</accession>
<dbReference type="EMBL" id="CSAE01000331">
    <property type="protein sequence ID" value="COW11757.1"/>
    <property type="molecule type" value="Genomic_DNA"/>
</dbReference>
<dbReference type="PATRIC" id="fig|1773.523.peg.1152"/>
<evidence type="ECO:0000313" key="6">
    <source>
        <dbReference type="Proteomes" id="UP000038802"/>
    </source>
</evidence>
<evidence type="ECO:0000313" key="4">
    <source>
        <dbReference type="EMBL" id="COW11757.1"/>
    </source>
</evidence>
<dbReference type="EMBL" id="CSAD01000233">
    <property type="protein sequence ID" value="COV47769.1"/>
    <property type="molecule type" value="Genomic_DNA"/>
</dbReference>
<evidence type="ECO:0000313" key="2">
    <source>
        <dbReference type="EMBL" id="CNU66342.1"/>
    </source>
</evidence>
<dbReference type="Proteomes" id="UP000045842">
    <property type="component" value="Unassembled WGS sequence"/>
</dbReference>
<reference evidence="6 7" key="1">
    <citation type="submission" date="2015-03" db="EMBL/GenBank/DDBJ databases">
        <authorList>
            <consortium name="Pathogen Informatics"/>
        </authorList>
    </citation>
    <scope>NUCLEOTIDE SEQUENCE [LARGE SCALE GENOMIC DNA]</scope>
    <source>
        <strain evidence="2 7">D00501624</strain>
        <strain evidence="3 8">G09801536</strain>
        <strain evidence="6">K00500041</strain>
    </source>
</reference>
<protein>
    <submittedName>
        <fullName evidence="4">Uncharacterized protein</fullName>
    </submittedName>
</protein>
<evidence type="ECO:0000313" key="8">
    <source>
        <dbReference type="Proteomes" id="UP000045842"/>
    </source>
</evidence>
<dbReference type="AlphaFoldDB" id="A0A0T9DP49"/>
<name>A0A0T9DP49_MYCTX</name>
<dbReference type="Proteomes" id="UP000038802">
    <property type="component" value="Unassembled WGS sequence"/>
</dbReference>
<sequence length="262" mass="28646">MRHFLRLTFAGRFEGSRDDRPLLGYDTPTGLTCPYTTPLDVTADIIEARRHVPAKHQVSPSAPDSLKVQARVGWNRRQLSAVGGRGQQLFANAPGHIPSTSHRRGTGDINRKIDESLAGAARPQANANYGATSDPPLTHQPKPGSPTQVGPRSPSPPGLRGLVKQLPEVHQSSLHLDTVASLPSSRPSPHHTPLALRSRSGHFSPDEIRNRRSRKRSQSHMPPRTPPRGRCLRAPESARLGRRSAAHRHSIARNARAIPFVV</sequence>
<evidence type="ECO:0000313" key="5">
    <source>
        <dbReference type="EMBL" id="REQ48317.1"/>
    </source>
</evidence>
<dbReference type="Proteomes" id="UP000039217">
    <property type="component" value="Unassembled WGS sequence"/>
</dbReference>
<reference evidence="5" key="4">
    <citation type="submission" date="2018-07" db="EMBL/GenBank/DDBJ databases">
        <authorList>
            <person name="Shah S."/>
            <person name="Brown T."/>
            <person name="Auld S."/>
            <person name="Bratton K."/>
            <person name="Narechania A."/>
            <person name="Mathema B."/>
            <person name="Gandhi N."/>
        </authorList>
    </citation>
    <scope>NUCLEOTIDE SEQUENCE</scope>
    <source>
        <strain evidence="5">32301_S10</strain>
    </source>
</reference>
<evidence type="ECO:0000313" key="7">
    <source>
        <dbReference type="Proteomes" id="UP000039217"/>
    </source>
</evidence>
<dbReference type="Proteomes" id="UP000256381">
    <property type="component" value="Unassembled WGS sequence"/>
</dbReference>
<evidence type="ECO:0000256" key="1">
    <source>
        <dbReference type="SAM" id="MobiDB-lite"/>
    </source>
</evidence>
<dbReference type="EMBL" id="QTBD01000216">
    <property type="protein sequence ID" value="REQ48317.1"/>
    <property type="molecule type" value="Genomic_DNA"/>
</dbReference>
<evidence type="ECO:0000313" key="9">
    <source>
        <dbReference type="Proteomes" id="UP000256381"/>
    </source>
</evidence>
<gene>
    <name evidence="5" type="ORF">DSJ38_18870</name>
    <name evidence="2" type="ORF">ERS007661_01006</name>
    <name evidence="3" type="ORF">ERS007679_01921</name>
    <name evidence="4" type="ORF">ERS007703_02808</name>
</gene>
<feature type="region of interest" description="Disordered" evidence="1">
    <location>
        <begin position="178"/>
        <end position="248"/>
    </location>
</feature>
<evidence type="ECO:0000313" key="3">
    <source>
        <dbReference type="EMBL" id="COV47769.1"/>
    </source>
</evidence>
<feature type="compositionally biased region" description="Polar residues" evidence="1">
    <location>
        <begin position="178"/>
        <end position="187"/>
    </location>
</feature>
<organism evidence="4 6">
    <name type="scientific">Mycobacterium tuberculosis</name>
    <dbReference type="NCBI Taxonomy" id="1773"/>
    <lineage>
        <taxon>Bacteria</taxon>
        <taxon>Bacillati</taxon>
        <taxon>Actinomycetota</taxon>
        <taxon>Actinomycetes</taxon>
        <taxon>Mycobacteriales</taxon>
        <taxon>Mycobacteriaceae</taxon>
        <taxon>Mycobacterium</taxon>
        <taxon>Mycobacterium tuberculosis complex</taxon>
    </lineage>
</organism>
<reference evidence="5 9" key="3">
    <citation type="journal article" date="2017" name="N. Engl. J. Med.">
        <title>Transmission of Extensively Drug-Resistant Tuberculosis in South Africa.</title>
        <authorList>
            <person name="Shah N.S."/>
            <person name="Auld S.C."/>
            <person name="Brust J.C."/>
            <person name="Mathema B."/>
            <person name="Ismail N."/>
            <person name="Moodley P."/>
            <person name="Mlisana K."/>
            <person name="Allana S."/>
            <person name="Campbell A."/>
            <person name="Mthiyane T."/>
            <person name="Morris N."/>
            <person name="Mpangase P."/>
            <person name="van der Meulen H."/>
            <person name="Omar S.V."/>
            <person name="Brown T.S."/>
            <person name="Narechania A."/>
            <person name="Shaskina E."/>
            <person name="Kapwata T."/>
            <person name="Kreiswirth B."/>
            <person name="Gandhi N.R."/>
        </authorList>
    </citation>
    <scope>NUCLEOTIDE SEQUENCE [LARGE SCALE GENOMIC DNA]</scope>
    <source>
        <strain evidence="5 9">32301_S10</strain>
    </source>
</reference>
<feature type="region of interest" description="Disordered" evidence="1">
    <location>
        <begin position="126"/>
        <end position="162"/>
    </location>
</feature>
<dbReference type="EMBL" id="CQQC01000240">
    <property type="protein sequence ID" value="CNU66342.1"/>
    <property type="molecule type" value="Genomic_DNA"/>
</dbReference>
<reference evidence="4" key="2">
    <citation type="submission" date="2015-03" db="EMBL/GenBank/DDBJ databases">
        <authorList>
            <person name="Murphy D."/>
        </authorList>
    </citation>
    <scope>NUCLEOTIDE SEQUENCE [LARGE SCALE GENOMIC DNA]</scope>
    <source>
        <strain evidence="4">K00500041</strain>
    </source>
</reference>
<feature type="region of interest" description="Disordered" evidence="1">
    <location>
        <begin position="89"/>
        <end position="108"/>
    </location>
</feature>